<evidence type="ECO:0000256" key="6">
    <source>
        <dbReference type="ARBA" id="ARBA00022801"/>
    </source>
</evidence>
<dbReference type="EMBL" id="JARQWQ010000067">
    <property type="protein sequence ID" value="KAK2554678.1"/>
    <property type="molecule type" value="Genomic_DNA"/>
</dbReference>
<keyword evidence="7" id="KW-0788">Thiol protease</keyword>
<keyword evidence="8" id="KW-0805">Transcription regulation</keyword>
<accession>A0AAD9Q4Q0</accession>
<comment type="subcellular location">
    <subcellularLocation>
        <location evidence="2">Nucleus</location>
    </subcellularLocation>
</comment>
<name>A0AAD9Q4Q0_ACRCE</name>
<dbReference type="Proteomes" id="UP001249851">
    <property type="component" value="Unassembled WGS sequence"/>
</dbReference>
<dbReference type="SMART" id="SM01246">
    <property type="entry name" value="Josephin"/>
    <property type="match status" value="1"/>
</dbReference>
<dbReference type="Gene3D" id="1.10.287.10">
    <property type="entry name" value="S15/NS1, RNA-binding"/>
    <property type="match status" value="1"/>
</dbReference>
<evidence type="ECO:0000256" key="1">
    <source>
        <dbReference type="ARBA" id="ARBA00000707"/>
    </source>
</evidence>
<keyword evidence="4" id="KW-0645">Protease</keyword>
<evidence type="ECO:0000256" key="3">
    <source>
        <dbReference type="ARBA" id="ARBA00012759"/>
    </source>
</evidence>
<evidence type="ECO:0000256" key="8">
    <source>
        <dbReference type="ARBA" id="ARBA00023015"/>
    </source>
</evidence>
<keyword evidence="9" id="KW-0804">Transcription</keyword>
<dbReference type="EC" id="3.4.19.12" evidence="3"/>
<evidence type="ECO:0000313" key="14">
    <source>
        <dbReference type="Proteomes" id="UP001249851"/>
    </source>
</evidence>
<dbReference type="FunFam" id="3.90.70.40:FF:000005">
    <property type="entry name" value="Ataxin 3"/>
    <property type="match status" value="1"/>
</dbReference>
<feature type="active site" evidence="11">
    <location>
        <position position="21"/>
    </location>
</feature>
<evidence type="ECO:0000256" key="2">
    <source>
        <dbReference type="ARBA" id="ARBA00004123"/>
    </source>
</evidence>
<evidence type="ECO:0000256" key="11">
    <source>
        <dbReference type="PROSITE-ProRule" id="PRU00331"/>
    </source>
</evidence>
<keyword evidence="10" id="KW-0539">Nucleus</keyword>
<reference evidence="13" key="2">
    <citation type="journal article" date="2023" name="Science">
        <title>Genomic signatures of disease resistance in endangered staghorn corals.</title>
        <authorList>
            <person name="Vollmer S.V."/>
            <person name="Selwyn J.D."/>
            <person name="Despard B.A."/>
            <person name="Roesel C.L."/>
        </authorList>
    </citation>
    <scope>NUCLEOTIDE SEQUENCE</scope>
    <source>
        <strain evidence="13">K2</strain>
    </source>
</reference>
<dbReference type="InterPro" id="IPR033865">
    <property type="entry name" value="Ataxin-3"/>
</dbReference>
<dbReference type="GO" id="GO:0004843">
    <property type="term" value="F:cysteine-type deubiquitinase activity"/>
    <property type="evidence" value="ECO:0007669"/>
    <property type="project" value="UniProtKB-EC"/>
</dbReference>
<evidence type="ECO:0000256" key="9">
    <source>
        <dbReference type="ARBA" id="ARBA00023163"/>
    </source>
</evidence>
<dbReference type="Gene3D" id="3.90.70.40">
    <property type="match status" value="1"/>
</dbReference>
<dbReference type="PANTHER" id="PTHR14159">
    <property type="entry name" value="ATAXIN-3-RELATED"/>
    <property type="match status" value="1"/>
</dbReference>
<evidence type="ECO:0000313" key="13">
    <source>
        <dbReference type="EMBL" id="KAK2554678.1"/>
    </source>
</evidence>
<dbReference type="PRINTS" id="PR01233">
    <property type="entry name" value="JOSEPHIN"/>
</dbReference>
<organism evidence="13 14">
    <name type="scientific">Acropora cervicornis</name>
    <name type="common">Staghorn coral</name>
    <dbReference type="NCBI Taxonomy" id="6130"/>
    <lineage>
        <taxon>Eukaryota</taxon>
        <taxon>Metazoa</taxon>
        <taxon>Cnidaria</taxon>
        <taxon>Anthozoa</taxon>
        <taxon>Hexacorallia</taxon>
        <taxon>Scleractinia</taxon>
        <taxon>Astrocoeniina</taxon>
        <taxon>Acroporidae</taxon>
        <taxon>Acropora</taxon>
    </lineage>
</organism>
<dbReference type="AlphaFoldDB" id="A0AAD9Q4Q0"/>
<dbReference type="PANTHER" id="PTHR14159:SF0">
    <property type="entry name" value="ATAXIN-3-RELATED"/>
    <property type="match status" value="1"/>
</dbReference>
<evidence type="ECO:0000256" key="10">
    <source>
        <dbReference type="ARBA" id="ARBA00023242"/>
    </source>
</evidence>
<comment type="catalytic activity">
    <reaction evidence="1">
        <text>Thiol-dependent hydrolysis of ester, thioester, amide, peptide and isopeptide bonds formed by the C-terminal Gly of ubiquitin (a 76-residue protein attached to proteins as an intracellular targeting signal).</text>
        <dbReference type="EC" id="3.4.19.12"/>
    </reaction>
</comment>
<keyword evidence="5" id="KW-0833">Ubl conjugation pathway</keyword>
<evidence type="ECO:0000259" key="12">
    <source>
        <dbReference type="PROSITE" id="PS50957"/>
    </source>
</evidence>
<dbReference type="InterPro" id="IPR006155">
    <property type="entry name" value="Josephin"/>
</dbReference>
<keyword evidence="6 11" id="KW-0378">Hydrolase</keyword>
<proteinExistence type="predicted"/>
<dbReference type="FunFam" id="1.10.287.10:FF:000023">
    <property type="entry name" value="Ataxin 3 variant ref"/>
    <property type="match status" value="1"/>
</dbReference>
<evidence type="ECO:0000256" key="5">
    <source>
        <dbReference type="ARBA" id="ARBA00022786"/>
    </source>
</evidence>
<protein>
    <recommendedName>
        <fullName evidence="3">ubiquitinyl hydrolase 1</fullName>
        <ecNumber evidence="3">3.4.19.12</ecNumber>
    </recommendedName>
</protein>
<dbReference type="GO" id="GO:0016579">
    <property type="term" value="P:protein deubiquitination"/>
    <property type="evidence" value="ECO:0007669"/>
    <property type="project" value="InterPro"/>
</dbReference>
<evidence type="ECO:0000256" key="7">
    <source>
        <dbReference type="ARBA" id="ARBA00022807"/>
    </source>
</evidence>
<keyword evidence="14" id="KW-1185">Reference proteome</keyword>
<dbReference type="GO" id="GO:0006508">
    <property type="term" value="P:proteolysis"/>
    <property type="evidence" value="ECO:0007669"/>
    <property type="project" value="UniProtKB-KW"/>
</dbReference>
<comment type="caution">
    <text evidence="13">The sequence shown here is derived from an EMBL/GenBank/DDBJ whole genome shotgun (WGS) entry which is preliminary data.</text>
</comment>
<dbReference type="Pfam" id="PF02099">
    <property type="entry name" value="Josephin"/>
    <property type="match status" value="1"/>
</dbReference>
<feature type="domain" description="Josephin" evidence="12">
    <location>
        <begin position="8"/>
        <end position="199"/>
    </location>
</feature>
<dbReference type="PROSITE" id="PS50957">
    <property type="entry name" value="JOSEPHIN"/>
    <property type="match status" value="1"/>
</dbReference>
<feature type="active site" evidence="11">
    <location>
        <position position="153"/>
    </location>
</feature>
<feature type="active site" evidence="11">
    <location>
        <position position="138"/>
    </location>
</feature>
<sequence>MTSCFCNPARRLSLCSTLPQCVTTSLSNTNSEKAVFTSIPYTYGPYFTAVDLADIARQLDEDERERMAEGDMTSKDYQEFLKQPSSNMDDSGFFSIQVICNALRLWDIKLVAFPSPEAKEARENPQNQRAFICNLQQHWLTIRKLGHQWFNLNSLLAKPELITETYLLLYLTQLQTDGYSIFVVMGRLPESKADHMLKICPAQLVKKPANKNTFQKSISKSDLTAALQQATVGGRDKPADMEEIRRRRELHFTSLTPGFGNAPVLIVEEQDLLDEEILEIALQLSLVNQ</sequence>
<gene>
    <name evidence="13" type="ORF">P5673_023631</name>
</gene>
<evidence type="ECO:0000256" key="4">
    <source>
        <dbReference type="ARBA" id="ARBA00022670"/>
    </source>
</evidence>
<dbReference type="GO" id="GO:0005634">
    <property type="term" value="C:nucleus"/>
    <property type="evidence" value="ECO:0007669"/>
    <property type="project" value="UniProtKB-SubCell"/>
</dbReference>
<reference evidence="13" key="1">
    <citation type="journal article" date="2023" name="G3 (Bethesda)">
        <title>Whole genome assembly and annotation of the endangered Caribbean coral Acropora cervicornis.</title>
        <authorList>
            <person name="Selwyn J.D."/>
            <person name="Vollmer S.V."/>
        </authorList>
    </citation>
    <scope>NUCLEOTIDE SEQUENCE</scope>
    <source>
        <strain evidence="13">K2</strain>
    </source>
</reference>